<evidence type="ECO:0000256" key="8">
    <source>
        <dbReference type="SAM" id="MobiDB-lite"/>
    </source>
</evidence>
<evidence type="ECO:0000256" key="5">
    <source>
        <dbReference type="ARBA" id="ARBA00022692"/>
    </source>
</evidence>
<dbReference type="GO" id="GO:0005886">
    <property type="term" value="C:plasma membrane"/>
    <property type="evidence" value="ECO:0007669"/>
    <property type="project" value="UniProtKB-SubCell"/>
</dbReference>
<dbReference type="AlphaFoldDB" id="A0A923LVC0"/>
<keyword evidence="5 9" id="KW-0812">Transmembrane</keyword>
<organism evidence="11 12">
    <name type="scientific">Agathobaculum faecis</name>
    <dbReference type="NCBI Taxonomy" id="2763013"/>
    <lineage>
        <taxon>Bacteria</taxon>
        <taxon>Bacillati</taxon>
        <taxon>Bacillota</taxon>
        <taxon>Clostridia</taxon>
        <taxon>Eubacteriales</taxon>
        <taxon>Butyricicoccaceae</taxon>
        <taxon>Agathobaculum</taxon>
    </lineage>
</organism>
<dbReference type="Pfam" id="PF01618">
    <property type="entry name" value="MotA_ExbB"/>
    <property type="match status" value="1"/>
</dbReference>
<dbReference type="GO" id="GO:0071978">
    <property type="term" value="P:bacterial-type flagellum-dependent swarming motility"/>
    <property type="evidence" value="ECO:0007669"/>
    <property type="project" value="InterPro"/>
</dbReference>
<feature type="domain" description="MotA/TolQ/ExbB proton channel" evidence="10">
    <location>
        <begin position="108"/>
        <end position="226"/>
    </location>
</feature>
<dbReference type="InterPro" id="IPR000540">
    <property type="entry name" value="Flag_MotA_CS"/>
</dbReference>
<feature type="compositionally biased region" description="Basic and acidic residues" evidence="8">
    <location>
        <begin position="267"/>
        <end position="279"/>
    </location>
</feature>
<feature type="transmembrane region" description="Helical" evidence="9">
    <location>
        <begin position="158"/>
        <end position="177"/>
    </location>
</feature>
<dbReference type="PANTHER" id="PTHR30433">
    <property type="entry name" value="CHEMOTAXIS PROTEIN MOTA"/>
    <property type="match status" value="1"/>
</dbReference>
<gene>
    <name evidence="11" type="ORF">H8S45_06425</name>
</gene>
<evidence type="ECO:0000256" key="7">
    <source>
        <dbReference type="ARBA" id="ARBA00023136"/>
    </source>
</evidence>
<dbReference type="PROSITE" id="PS01307">
    <property type="entry name" value="MOTA"/>
    <property type="match status" value="1"/>
</dbReference>
<keyword evidence="3" id="KW-0813">Transport</keyword>
<evidence type="ECO:0000256" key="3">
    <source>
        <dbReference type="ARBA" id="ARBA00022448"/>
    </source>
</evidence>
<dbReference type="InterPro" id="IPR002898">
    <property type="entry name" value="MotA_ExbB_proton_chnl"/>
</dbReference>
<protein>
    <submittedName>
        <fullName evidence="11">MotA/TolQ/ExbB proton channel family protein</fullName>
    </submittedName>
</protein>
<evidence type="ECO:0000313" key="12">
    <source>
        <dbReference type="Proteomes" id="UP000606499"/>
    </source>
</evidence>
<evidence type="ECO:0000256" key="1">
    <source>
        <dbReference type="ARBA" id="ARBA00004651"/>
    </source>
</evidence>
<evidence type="ECO:0000256" key="9">
    <source>
        <dbReference type="SAM" id="Phobius"/>
    </source>
</evidence>
<feature type="transmembrane region" description="Helical" evidence="9">
    <location>
        <begin position="189"/>
        <end position="211"/>
    </location>
</feature>
<dbReference type="Proteomes" id="UP000606499">
    <property type="component" value="Unassembled WGS sequence"/>
</dbReference>
<dbReference type="InterPro" id="IPR047055">
    <property type="entry name" value="MotA-like"/>
</dbReference>
<dbReference type="EMBL" id="JACOPL010000005">
    <property type="protein sequence ID" value="MBC5725091.1"/>
    <property type="molecule type" value="Genomic_DNA"/>
</dbReference>
<dbReference type="GO" id="GO:0006935">
    <property type="term" value="P:chemotaxis"/>
    <property type="evidence" value="ECO:0007669"/>
    <property type="project" value="InterPro"/>
</dbReference>
<sequence>MNLTFIIGIVFGFFMIVYGIIMGDTPTATDFTQLEQFVDIPSILIVVGGTLATVIAGNPMKTLVKFPKHLSIILNQKKFNPAGIIDEVVEFAQIARKNGLLALEEPASQLEDPFFKKSIMLIVDGNDSEKVREMLTSDIDQLSARHDDVASMYEKGSAAAPAFGMIGTLIGLVKMLAGMGESSTGASDIGPAMATALITTFYGCILAHLVFNPIANNLRTRDEEECLCRQLVVEGVMAIQSGENPKFIREKLEGYLEQQATGGEAGESGKKMKGSRKEK</sequence>
<name>A0A923LVC0_9FIRM</name>
<evidence type="ECO:0000259" key="10">
    <source>
        <dbReference type="Pfam" id="PF01618"/>
    </source>
</evidence>
<evidence type="ECO:0000256" key="4">
    <source>
        <dbReference type="ARBA" id="ARBA00022475"/>
    </source>
</evidence>
<evidence type="ECO:0000313" key="11">
    <source>
        <dbReference type="EMBL" id="MBC5725091.1"/>
    </source>
</evidence>
<feature type="transmembrane region" description="Helical" evidence="9">
    <location>
        <begin position="42"/>
        <end position="60"/>
    </location>
</feature>
<dbReference type="PANTHER" id="PTHR30433:SF2">
    <property type="entry name" value="MOTILITY PROTEIN A"/>
    <property type="match status" value="1"/>
</dbReference>
<keyword evidence="6 9" id="KW-1133">Transmembrane helix</keyword>
<dbReference type="RefSeq" id="WP_054327091.1">
    <property type="nucleotide sequence ID" value="NZ_JACOPL010000005.1"/>
</dbReference>
<comment type="similarity">
    <text evidence="2">Belongs to the MotA family.</text>
</comment>
<reference evidence="11" key="1">
    <citation type="submission" date="2020-08" db="EMBL/GenBank/DDBJ databases">
        <title>Genome public.</title>
        <authorList>
            <person name="Liu C."/>
            <person name="Sun Q."/>
        </authorList>
    </citation>
    <scope>NUCLEOTIDE SEQUENCE</scope>
    <source>
        <strain evidence="11">NSJ-28</strain>
    </source>
</reference>
<evidence type="ECO:0000256" key="2">
    <source>
        <dbReference type="ARBA" id="ARBA00008038"/>
    </source>
</evidence>
<keyword evidence="7 9" id="KW-0472">Membrane</keyword>
<proteinExistence type="inferred from homology"/>
<comment type="subcellular location">
    <subcellularLocation>
        <location evidence="1">Cell membrane</location>
        <topology evidence="1">Multi-pass membrane protein</topology>
    </subcellularLocation>
</comment>
<feature type="transmembrane region" description="Helical" evidence="9">
    <location>
        <begin position="5"/>
        <end position="22"/>
    </location>
</feature>
<evidence type="ECO:0000256" key="6">
    <source>
        <dbReference type="ARBA" id="ARBA00022989"/>
    </source>
</evidence>
<comment type="caution">
    <text evidence="11">The sequence shown here is derived from an EMBL/GenBank/DDBJ whole genome shotgun (WGS) entry which is preliminary data.</text>
</comment>
<feature type="region of interest" description="Disordered" evidence="8">
    <location>
        <begin position="259"/>
        <end position="279"/>
    </location>
</feature>
<keyword evidence="12" id="KW-1185">Reference proteome</keyword>
<keyword evidence="4" id="KW-1003">Cell membrane</keyword>
<accession>A0A923LVC0</accession>